<protein>
    <recommendedName>
        <fullName evidence="2">Maleate cis-trans isomerase</fullName>
    </recommendedName>
</protein>
<dbReference type="PANTHER" id="PTHR40267">
    <property type="entry name" value="BLR3294 PROTEIN"/>
    <property type="match status" value="1"/>
</dbReference>
<evidence type="ECO:0000313" key="1">
    <source>
        <dbReference type="EMBL" id="SVB25499.1"/>
    </source>
</evidence>
<sequence>MSELEYSKRGLIGVLTPQANTTVEPEFSIMWPRGVSMVNARLISSKKTIEERLIDYTDQVEASLNQFANAPIQAVAFACTGASYLMGQGKEAELCERIHKNRGYPFVTAARAVTEYLQTLFVKRIGLVSPYPASLTEESFGYWESVGFMVAEVAAAFDESSDFHPIYSLRAGSAMDAVSSLEDK</sequence>
<feature type="non-terminal residue" evidence="1">
    <location>
        <position position="184"/>
    </location>
</feature>
<gene>
    <name evidence="1" type="ORF">METZ01_LOCUS178353</name>
</gene>
<dbReference type="InterPro" id="IPR053714">
    <property type="entry name" value="Iso_Racemase_Enz_sf"/>
</dbReference>
<name>A0A382CI33_9ZZZZ</name>
<dbReference type="InterPro" id="IPR026286">
    <property type="entry name" value="MaiA/AMDase"/>
</dbReference>
<dbReference type="Gene3D" id="3.40.50.12500">
    <property type="match status" value="1"/>
</dbReference>
<organism evidence="1">
    <name type="scientific">marine metagenome</name>
    <dbReference type="NCBI Taxonomy" id="408172"/>
    <lineage>
        <taxon>unclassified sequences</taxon>
        <taxon>metagenomes</taxon>
        <taxon>ecological metagenomes</taxon>
    </lineage>
</organism>
<dbReference type="AlphaFoldDB" id="A0A382CI33"/>
<dbReference type="Pfam" id="PF17645">
    <property type="entry name" value="Amdase"/>
    <property type="match status" value="1"/>
</dbReference>
<dbReference type="PANTHER" id="PTHR40267:SF1">
    <property type="entry name" value="BLR3294 PROTEIN"/>
    <property type="match status" value="1"/>
</dbReference>
<proteinExistence type="predicted"/>
<reference evidence="1" key="1">
    <citation type="submission" date="2018-05" db="EMBL/GenBank/DDBJ databases">
        <authorList>
            <person name="Lanie J.A."/>
            <person name="Ng W.-L."/>
            <person name="Kazmierczak K.M."/>
            <person name="Andrzejewski T.M."/>
            <person name="Davidsen T.M."/>
            <person name="Wayne K.J."/>
            <person name="Tettelin H."/>
            <person name="Glass J.I."/>
            <person name="Rusch D."/>
            <person name="Podicherti R."/>
            <person name="Tsui H.-C.T."/>
            <person name="Winkler M.E."/>
        </authorList>
    </citation>
    <scope>NUCLEOTIDE SEQUENCE</scope>
</reference>
<evidence type="ECO:0008006" key="2">
    <source>
        <dbReference type="Google" id="ProtNLM"/>
    </source>
</evidence>
<dbReference type="EMBL" id="UINC01034525">
    <property type="protein sequence ID" value="SVB25499.1"/>
    <property type="molecule type" value="Genomic_DNA"/>
</dbReference>
<accession>A0A382CI33</accession>